<protein>
    <submittedName>
        <fullName evidence="1">Uncharacterized protein</fullName>
    </submittedName>
</protein>
<evidence type="ECO:0000313" key="2">
    <source>
        <dbReference type="EMBL" id="QPS83481.1"/>
    </source>
</evidence>
<proteinExistence type="predicted"/>
<dbReference type="EMBL" id="CP065748">
    <property type="protein sequence ID" value="QPS83481.1"/>
    <property type="molecule type" value="Genomic_DNA"/>
</dbReference>
<reference evidence="1 3" key="1">
    <citation type="submission" date="2020-12" db="EMBL/GenBank/DDBJ databases">
        <title>FDA dAtabase for Regulatory Grade micrObial Sequences (FDA-ARGOS): Supporting development and validation of Infectious Disease Dx tests.</title>
        <authorList>
            <person name="Sproer C."/>
            <person name="Gronow S."/>
            <person name="Severitt S."/>
            <person name="Schroder I."/>
            <person name="Tallon L."/>
            <person name="Sadzewicz L."/>
            <person name="Zhao X."/>
            <person name="Boylan J."/>
            <person name="Ott S."/>
            <person name="Bowen H."/>
            <person name="Vavikolanu K."/>
            <person name="Mehta A."/>
            <person name="Aluvathingal J."/>
            <person name="Nadendla S."/>
            <person name="Lowell S."/>
            <person name="Myers T."/>
            <person name="Yan Y."/>
            <person name="Sichtig H."/>
        </authorList>
    </citation>
    <scope>NUCLEOTIDE SEQUENCE [LARGE SCALE GENOMIC DNA]</scope>
    <source>
        <strain evidence="1 3">FDAARGOS_890</strain>
    </source>
</reference>
<dbReference type="AlphaFoldDB" id="A0A7T3DBB4"/>
<keyword evidence="3" id="KW-1185">Reference proteome</keyword>
<accession>A0A7T3DBB4</accession>
<dbReference type="Proteomes" id="UP000595064">
    <property type="component" value="Chromosome"/>
</dbReference>
<dbReference type="KEGG" id="dla:I6G47_10600"/>
<gene>
    <name evidence="2" type="ORF">I6G47_10600</name>
    <name evidence="1" type="ORF">I6G47_16280</name>
</gene>
<dbReference type="KEGG" id="dla:I6G47_16280"/>
<name>A0A7T3DBB4_9BURK</name>
<dbReference type="RefSeq" id="WP_016453109.1">
    <property type="nucleotide sequence ID" value="NZ_CP065748.1"/>
</dbReference>
<dbReference type="EMBL" id="CP065748">
    <property type="protein sequence ID" value="QPS78591.1"/>
    <property type="molecule type" value="Genomic_DNA"/>
</dbReference>
<evidence type="ECO:0000313" key="1">
    <source>
        <dbReference type="EMBL" id="QPS78591.1"/>
    </source>
</evidence>
<sequence>MYFDKETNEEPLSVKEIQERHPLTMMPQHLERYEFIEPAATPSYNPETQKPISAKSAIVDGVRRQQWSVVPLSAEELQAVAAAKAKAEQEARDAARVRVTKRQALLALYDLKSIREDAILAAINSIEDEHARYRTLVDWQGAATIENDSPTVLLLASALNITADLPTLFDYAEAL</sequence>
<evidence type="ECO:0000313" key="3">
    <source>
        <dbReference type="Proteomes" id="UP000595064"/>
    </source>
</evidence>
<organism evidence="1 3">
    <name type="scientific">Delftia lacustris</name>
    <dbReference type="NCBI Taxonomy" id="558537"/>
    <lineage>
        <taxon>Bacteria</taxon>
        <taxon>Pseudomonadati</taxon>
        <taxon>Pseudomonadota</taxon>
        <taxon>Betaproteobacteria</taxon>
        <taxon>Burkholderiales</taxon>
        <taxon>Comamonadaceae</taxon>
        <taxon>Delftia</taxon>
    </lineage>
</organism>